<evidence type="ECO:0000313" key="2">
    <source>
        <dbReference type="EMBL" id="ROL44940.1"/>
    </source>
</evidence>
<organism evidence="2 3">
    <name type="scientific">Anabarilius grahami</name>
    <name type="common">Kanglang fish</name>
    <name type="synonym">Barilius grahami</name>
    <dbReference type="NCBI Taxonomy" id="495550"/>
    <lineage>
        <taxon>Eukaryota</taxon>
        <taxon>Metazoa</taxon>
        <taxon>Chordata</taxon>
        <taxon>Craniata</taxon>
        <taxon>Vertebrata</taxon>
        <taxon>Euteleostomi</taxon>
        <taxon>Actinopterygii</taxon>
        <taxon>Neopterygii</taxon>
        <taxon>Teleostei</taxon>
        <taxon>Ostariophysi</taxon>
        <taxon>Cypriniformes</taxon>
        <taxon>Xenocyprididae</taxon>
        <taxon>Xenocypridinae</taxon>
        <taxon>Xenocypridinae incertae sedis</taxon>
        <taxon>Anabarilius</taxon>
    </lineage>
</organism>
<dbReference type="Proteomes" id="UP000281406">
    <property type="component" value="Unassembled WGS sequence"/>
</dbReference>
<feature type="compositionally biased region" description="Low complexity" evidence="1">
    <location>
        <begin position="85"/>
        <end position="101"/>
    </location>
</feature>
<protein>
    <submittedName>
        <fullName evidence="2">Uncharacterized protein</fullName>
    </submittedName>
</protein>
<evidence type="ECO:0000256" key="1">
    <source>
        <dbReference type="SAM" id="MobiDB-lite"/>
    </source>
</evidence>
<dbReference type="AlphaFoldDB" id="A0A3N0YGD9"/>
<feature type="region of interest" description="Disordered" evidence="1">
    <location>
        <begin position="85"/>
        <end position="161"/>
    </location>
</feature>
<keyword evidence="3" id="KW-1185">Reference proteome</keyword>
<sequence length="161" mass="18505">MTLDMCKDGDRTEQPKEITGLQEALTAAGHREQLENATKQDLERELFHTKTLLKTANVTQVPDLPWEEAMDGSILIPQTPQYLQQQAATTTSSTPFTQQPSRGCIRTTGHTCIGPTGASNAKEPREEKRREEKRREEKRREEKRREEKRREERSLVLTAFN</sequence>
<accession>A0A3N0YGD9</accession>
<name>A0A3N0YGD9_ANAGA</name>
<dbReference type="EMBL" id="RJVU01042909">
    <property type="protein sequence ID" value="ROL44940.1"/>
    <property type="molecule type" value="Genomic_DNA"/>
</dbReference>
<feature type="compositionally biased region" description="Basic and acidic residues" evidence="1">
    <location>
        <begin position="122"/>
        <end position="154"/>
    </location>
</feature>
<comment type="caution">
    <text evidence="2">The sequence shown here is derived from an EMBL/GenBank/DDBJ whole genome shotgun (WGS) entry which is preliminary data.</text>
</comment>
<evidence type="ECO:0000313" key="3">
    <source>
        <dbReference type="Proteomes" id="UP000281406"/>
    </source>
</evidence>
<gene>
    <name evidence="2" type="ORF">DPX16_22925</name>
</gene>
<reference evidence="2 3" key="1">
    <citation type="submission" date="2018-10" db="EMBL/GenBank/DDBJ databases">
        <title>Genome assembly for a Yunnan-Guizhou Plateau 3E fish, Anabarilius grahami (Regan), and its evolutionary and genetic applications.</title>
        <authorList>
            <person name="Jiang W."/>
        </authorList>
    </citation>
    <scope>NUCLEOTIDE SEQUENCE [LARGE SCALE GENOMIC DNA]</scope>
    <source>
        <strain evidence="2">AG-KIZ</strain>
        <tissue evidence="2">Muscle</tissue>
    </source>
</reference>
<proteinExistence type="predicted"/>